<feature type="compositionally biased region" description="Basic and acidic residues" evidence="6">
    <location>
        <begin position="851"/>
        <end position="862"/>
    </location>
</feature>
<reference evidence="9" key="3">
    <citation type="submission" date="2015-04" db="EMBL/GenBank/DDBJ databases">
        <authorList>
            <consortium name="FlyBase"/>
        </authorList>
    </citation>
    <scope>NUCLEOTIDE SEQUENCE</scope>
    <source>
        <strain evidence="9">W501</strain>
    </source>
</reference>
<dbReference type="InterPro" id="IPR040513">
    <property type="entry name" value="MU2_FHA"/>
</dbReference>
<evidence type="ECO:0000256" key="6">
    <source>
        <dbReference type="SAM" id="MobiDB-lite"/>
    </source>
</evidence>
<reference evidence="9" key="2">
    <citation type="submission" date="2014-06" db="EMBL/GenBank/DDBJ databases">
        <authorList>
            <person name="Hu T."/>
            <person name="Eisen M.B."/>
            <person name="Thornton K.R."/>
            <person name="Andolfatto P."/>
        </authorList>
    </citation>
    <scope>NUCLEOTIDE SEQUENCE</scope>
    <source>
        <strain evidence="9">W501</strain>
    </source>
</reference>
<keyword evidence="3" id="KW-0539">Nucleus</keyword>
<keyword evidence="2" id="KW-0227">DNA damage</keyword>
<dbReference type="OrthoDB" id="342264at2759"/>
<dbReference type="InterPro" id="IPR001357">
    <property type="entry name" value="BRCT_dom"/>
</dbReference>
<evidence type="ECO:0000256" key="4">
    <source>
        <dbReference type="ARBA" id="ARBA00023858"/>
    </source>
</evidence>
<feature type="region of interest" description="Disordered" evidence="6">
    <location>
        <begin position="332"/>
        <end position="355"/>
    </location>
</feature>
<evidence type="ECO:0000256" key="5">
    <source>
        <dbReference type="ARBA" id="ARBA00030146"/>
    </source>
</evidence>
<name>A0A0J9UCK5_DROSI</name>
<organism evidence="9">
    <name type="scientific">Drosophila simulans</name>
    <name type="common">Fruit fly</name>
    <dbReference type="NCBI Taxonomy" id="7240"/>
    <lineage>
        <taxon>Eukaryota</taxon>
        <taxon>Metazoa</taxon>
        <taxon>Ecdysozoa</taxon>
        <taxon>Arthropoda</taxon>
        <taxon>Hexapoda</taxon>
        <taxon>Insecta</taxon>
        <taxon>Pterygota</taxon>
        <taxon>Neoptera</taxon>
        <taxon>Endopterygota</taxon>
        <taxon>Diptera</taxon>
        <taxon>Brachycera</taxon>
        <taxon>Muscomorpha</taxon>
        <taxon>Ephydroidea</taxon>
        <taxon>Drosophilidae</taxon>
        <taxon>Drosophila</taxon>
        <taxon>Sophophora</taxon>
    </lineage>
</organism>
<dbReference type="Gene3D" id="3.40.50.10190">
    <property type="entry name" value="BRCT domain"/>
    <property type="match status" value="2"/>
</dbReference>
<comment type="subcellular location">
    <subcellularLocation>
        <location evidence="1">Nucleus</location>
    </subcellularLocation>
</comment>
<dbReference type="FunFam" id="3.40.50.10190:FF:000095">
    <property type="entry name" value="Mutator 2, isoform B"/>
    <property type="match status" value="1"/>
</dbReference>
<dbReference type="GO" id="GO:0000775">
    <property type="term" value="C:chromosome, centromeric region"/>
    <property type="evidence" value="ECO:0007669"/>
    <property type="project" value="EnsemblMetazoa"/>
</dbReference>
<evidence type="ECO:0000259" key="8">
    <source>
        <dbReference type="Pfam" id="PF18221"/>
    </source>
</evidence>
<feature type="compositionally biased region" description="Basic and acidic residues" evidence="6">
    <location>
        <begin position="646"/>
        <end position="661"/>
    </location>
</feature>
<dbReference type="CDD" id="cd17744">
    <property type="entry name" value="BRCT_MDC1_rpt1"/>
    <property type="match status" value="1"/>
</dbReference>
<feature type="region of interest" description="Disordered" evidence="6">
    <location>
        <begin position="984"/>
        <end position="1096"/>
    </location>
</feature>
<dbReference type="GO" id="GO:0090052">
    <property type="term" value="P:regulation of pericentric heterochromatin formation"/>
    <property type="evidence" value="ECO:0007669"/>
    <property type="project" value="EnsemblMetazoa"/>
</dbReference>
<protein>
    <recommendedName>
        <fullName evidence="4">PAX-interacting protein 1</fullName>
    </recommendedName>
    <alternativeName>
        <fullName evidence="5">PAX transactivation activation domain-interacting protein</fullName>
    </alternativeName>
</protein>
<dbReference type="GO" id="GO:0006302">
    <property type="term" value="P:double-strand break repair"/>
    <property type="evidence" value="ECO:0007669"/>
    <property type="project" value="EnsemblMetazoa"/>
</dbReference>
<feature type="region of interest" description="Disordered" evidence="6">
    <location>
        <begin position="612"/>
        <end position="661"/>
    </location>
</feature>
<proteinExistence type="predicted"/>
<evidence type="ECO:0000259" key="7">
    <source>
        <dbReference type="Pfam" id="PF16770"/>
    </source>
</evidence>
<dbReference type="GO" id="GO:0003713">
    <property type="term" value="F:transcription coactivator activity"/>
    <property type="evidence" value="ECO:0007669"/>
    <property type="project" value="EnsemblMetazoa"/>
</dbReference>
<evidence type="ECO:0000313" key="9">
    <source>
        <dbReference type="EMBL" id="KMY96990.1"/>
    </source>
</evidence>
<evidence type="ECO:0000256" key="3">
    <source>
        <dbReference type="ARBA" id="ARBA00023242"/>
    </source>
</evidence>
<dbReference type="InterPro" id="IPR051579">
    <property type="entry name" value="DDR_Transcriptional_Reg"/>
</dbReference>
<dbReference type="GO" id="GO:0005634">
    <property type="term" value="C:nucleus"/>
    <property type="evidence" value="ECO:0007669"/>
    <property type="project" value="UniProtKB-SubCell"/>
</dbReference>
<evidence type="ECO:0000256" key="1">
    <source>
        <dbReference type="ARBA" id="ARBA00004123"/>
    </source>
</evidence>
<feature type="compositionally biased region" description="Acidic residues" evidence="6">
    <location>
        <begin position="828"/>
        <end position="838"/>
    </location>
</feature>
<dbReference type="Gene3D" id="2.60.200.20">
    <property type="match status" value="1"/>
</dbReference>
<feature type="compositionally biased region" description="Basic and acidic residues" evidence="6">
    <location>
        <begin position="880"/>
        <end position="896"/>
    </location>
</feature>
<feature type="compositionally biased region" description="Basic and acidic residues" evidence="6">
    <location>
        <begin position="807"/>
        <end position="816"/>
    </location>
</feature>
<accession>A0A0J9UCK5</accession>
<dbReference type="Pfam" id="PF18221">
    <property type="entry name" value="MU2_FHA"/>
    <property type="match status" value="1"/>
</dbReference>
<feature type="domain" description="BRCT" evidence="7">
    <location>
        <begin position="1111"/>
        <end position="1190"/>
    </location>
</feature>
<dbReference type="CDD" id="cd18432">
    <property type="entry name" value="BRCT_PAXIP1_rpt6_like"/>
    <property type="match status" value="1"/>
</dbReference>
<dbReference type="InterPro" id="IPR036420">
    <property type="entry name" value="BRCT_dom_sf"/>
</dbReference>
<reference evidence="9" key="1">
    <citation type="journal article" date="2013" name="Genome Res.">
        <title>A second-generation assembly of the Drosophila simulans genome provides new insights into patterns of lineage-specific divergence.</title>
        <authorList>
            <person name="Hu T.T."/>
            <person name="Eisen M.B."/>
            <person name="Thornton K.R."/>
            <person name="Andolfatto P."/>
        </authorList>
    </citation>
    <scope>NUCLEOTIDE SEQUENCE [LARGE SCALE GENOMIC DNA]</scope>
    <source>
        <strain evidence="9">W501</strain>
    </source>
</reference>
<sequence>MADVSLFFGGLPAILLKPDTIYRIGRQKGLEISIADESMELAHATACILRRGVVRLAALVGKIFVNDQEETVVDIGMEDASAGKVKLRFGNVEARLEFGEDHDEVHDSSGFGECLKNGLNNTTLDSMDVPETQPPSANTSVNTTSDSLFIPETQAVVCERPSTGERVSMGEDFMIPETQDMLADLPPEPPVFKAPLIPVVDNPDPTMDTDGESSQGSIIRMCTQDYNEDAIDDFDTSQVLCDVLLPLPPPPAPIKGLENQDTKRDQLDTTDMEMSALNWSASNSKCCALSSTKADDILPRGDACITPDLTAPSVDRNICTPDLFDLIMVRDGRRDGSSSPDPFVRPADNTNTATPQFGGVKQLVVATIETPTATPDTNSPSSQEKNQDMIDTQRFPRHKLLESDEEDNEQNNQDFVATQAFNLGRPQAPEGNEANQDFIATQAFNLAPPQKVDSPKPSTANDAPNQDFIETQAFNLGLPQENIASPENNETSNQDFIATQAFPAKINSSRCQDFVATQPFHVVNQHAVSLQDKENIPLKDSAKLAPDLKFLEEEIPCSEIDAVLNEMISGTVVTSPVNPNEESIPFFEPCVIKDKNHYQKICQIEGVFSNVSNKSRGRTDGTGFGRLKRTAKSESPPGTPSRKGRRISEGSEKPGSNFKERLNNLVDKKSEALNKSVIGEHGIDSIPEEITKEDKSDSEEEADSFKNVVNRLQSRRSRIQSRLGTPGSSLERNEVNADMVDKSNMEPPTKNIRGRKAKKADTKEPDSSKDIPKPTARTRRQTSDEDDRMPGLGKGRKAKNSASSKADTSKNIERAKVSKRVTRQNSADDAELLEEDSSVTERGKKAKKVKSSKEETSKDIPKSKPRTRRQTADEDAMTPKAEKERQVQGEEPKDMPKPAARTRRKASAEETESVTEVVKPKRGGKAKKTETTTAEATVNKPMIKTRRITISEGCSTQTKVKVTGALIKRAVVRISRVSIEQLEASTSAGNNAKVTGSAKSCSATPSNEEPSSSSAAAKGPNVSTATTRATRTTRAATSGSATPTADQLSTTGRRPKRLASGEEPTSSSVVPTKKPKMSADEVLKNRSGATATRFSQPDADPLKALNLYVRKAKTTTGKIKVAFTMCNRPALESVLKSLKHVVEITEDPLQCDLLVMDKGERTYKFLTVIASNKPVLSTNWLHSVKKTRSIDIKADHLFSDPTFEETYKFKPSSVLEHPRLLYGMHFMLGQDIVPKASEMKVIIHSAGGKVHAQPPSLAISVDLYVVTTSKDTKSKRRLNNYERVHFIKTEAVMQALVQHNIEMLQEHTLKL</sequence>
<dbReference type="PANTHER" id="PTHR23196">
    <property type="entry name" value="PAX TRANSCRIPTION ACTIVATION DOMAIN INTERACTING PROTEIN"/>
    <property type="match status" value="1"/>
</dbReference>
<dbReference type="EMBL" id="CM002912">
    <property type="protein sequence ID" value="KMY96990.1"/>
    <property type="molecule type" value="Genomic_DNA"/>
</dbReference>
<dbReference type="GO" id="GO:0000791">
    <property type="term" value="C:euchromatin"/>
    <property type="evidence" value="ECO:0007669"/>
    <property type="project" value="EnsemblMetazoa"/>
</dbReference>
<evidence type="ECO:0000256" key="2">
    <source>
        <dbReference type="ARBA" id="ARBA00022763"/>
    </source>
</evidence>
<gene>
    <name evidence="9" type="primary">Dsim\GD13423</name>
    <name evidence="9" type="ORF">Dsimw501_GD13423</name>
</gene>
<dbReference type="SUPFAM" id="SSF52113">
    <property type="entry name" value="BRCT domain"/>
    <property type="match status" value="1"/>
</dbReference>
<dbReference type="PANTHER" id="PTHR23196:SF1">
    <property type="entry name" value="PAX-INTERACTING PROTEIN 1"/>
    <property type="match status" value="1"/>
</dbReference>
<dbReference type="GO" id="GO:0045944">
    <property type="term" value="P:positive regulation of transcription by RNA polymerase II"/>
    <property type="evidence" value="ECO:0007669"/>
    <property type="project" value="EnsemblMetazoa"/>
</dbReference>
<feature type="compositionally biased region" description="Basic and acidic residues" evidence="6">
    <location>
        <begin position="731"/>
        <end position="744"/>
    </location>
</feature>
<dbReference type="Proteomes" id="UP000035880">
    <property type="component" value="Chromosome 3L"/>
</dbReference>
<feature type="compositionally biased region" description="Polar residues" evidence="6">
    <location>
        <begin position="984"/>
        <end position="1001"/>
    </location>
</feature>
<feature type="region of interest" description="Disordered" evidence="6">
    <location>
        <begin position="678"/>
        <end position="940"/>
    </location>
</feature>
<dbReference type="FunFam" id="3.40.50.10190:FF:000079">
    <property type="entry name" value="Mutator 2, isoform B"/>
    <property type="match status" value="1"/>
</dbReference>
<dbReference type="Bgee" id="FBgn0185136">
    <property type="expression patterns" value="Expressed in embryo and 3 other cell types or tissues"/>
</dbReference>
<feature type="compositionally biased region" description="Basic and acidic residues" evidence="6">
    <location>
        <begin position="759"/>
        <end position="772"/>
    </location>
</feature>
<feature type="compositionally biased region" description="Low complexity" evidence="6">
    <location>
        <begin position="1002"/>
        <end position="1045"/>
    </location>
</feature>
<dbReference type="Pfam" id="PF16770">
    <property type="entry name" value="RTT107_BRCT_5"/>
    <property type="match status" value="1"/>
</dbReference>
<feature type="domain" description="Mutator 2 fork head associated" evidence="8">
    <location>
        <begin position="6"/>
        <end position="98"/>
    </location>
</feature>